<evidence type="ECO:0000256" key="4">
    <source>
        <dbReference type="ARBA" id="ARBA00016244"/>
    </source>
</evidence>
<dbReference type="PANTHER" id="PTHR30033">
    <property type="entry name" value="FLAGELLAR HOOK-ASSOCIATED PROTEIN 1"/>
    <property type="match status" value="1"/>
</dbReference>
<dbReference type="Pfam" id="PF06429">
    <property type="entry name" value="Flg_bbr_C"/>
    <property type="match status" value="1"/>
</dbReference>
<dbReference type="PRINTS" id="PR01005">
    <property type="entry name" value="FLGHOOKAP1"/>
</dbReference>
<keyword evidence="11" id="KW-0969">Cilium</keyword>
<dbReference type="InterPro" id="IPR002371">
    <property type="entry name" value="FlgK"/>
</dbReference>
<dbReference type="GO" id="GO:0009424">
    <property type="term" value="C:bacterial-type flagellum hook"/>
    <property type="evidence" value="ECO:0007669"/>
    <property type="project" value="UniProtKB-UniRule"/>
</dbReference>
<dbReference type="InterPro" id="IPR001444">
    <property type="entry name" value="Flag_bb_rod_N"/>
</dbReference>
<dbReference type="Pfam" id="PF22638">
    <property type="entry name" value="FlgK_D1"/>
    <property type="match status" value="1"/>
</dbReference>
<keyword evidence="12" id="KW-1185">Reference proteome</keyword>
<reference evidence="11 12" key="1">
    <citation type="submission" date="2019-03" db="EMBL/GenBank/DDBJ databases">
        <title>Genomics of glacier-inhabiting Cryobacterium strains.</title>
        <authorList>
            <person name="Liu Q."/>
            <person name="Xin Y.-H."/>
        </authorList>
    </citation>
    <scope>NUCLEOTIDE SEQUENCE [LARGE SCALE GENOMIC DNA]</scope>
    <source>
        <strain evidence="11 12">TMT1-51</strain>
    </source>
</reference>
<evidence type="ECO:0000256" key="1">
    <source>
        <dbReference type="ARBA" id="ARBA00004365"/>
    </source>
</evidence>
<dbReference type="InterPro" id="IPR053927">
    <property type="entry name" value="FlgK_helical"/>
</dbReference>
<feature type="domain" description="Flagellar hook-associated protein FlgK helical" evidence="10">
    <location>
        <begin position="99"/>
        <end position="336"/>
    </location>
</feature>
<protein>
    <recommendedName>
        <fullName evidence="4 7">Flagellar hook-associated protein 1</fullName>
        <shortName evidence="7">HAP1</shortName>
    </recommendedName>
</protein>
<sequence>MSTFGGLNTAYTGLVAARQGLEVVGQNIANANTDGYTRQRVTTSAVDAAVRLGLMSAGVRPGQGVSVDGIARLGSASLDAQVRSSAAVAGYSAVRANALSAVEVSMNEPGENGLSAQLQEFWAGWQGVANSADDSAPAGVLLGQAGLLTAQIRTGYQAVAAQWSAERGSVDTMVAEINGAAGQVAELNARIRQTVAGGGNANELIDQRSLLTTTLAALTGGSVVDRSDGTVDVLVGGNALVAGDSARALVARGPRTLDGPNGLTDPAGTSGAVRVEWADRAGAIGIDGGELAGSLSLLARADAGGTGGALAEAATAYNTFATNLAAKVNTIYSAGDNSSLPGAFFGTAATGPAALGLSVIPTAAAELTTGVSANGALDGSIADQIAQLGAGKAVDGTGNPVRSPSTDWANFVTSLAVKTKSELRQASLADVTATTAVNAQLANSSVDLDEENVNLLMFQHAYQGAARVLTAVDEMLDTLINRTGLVGR</sequence>
<feature type="domain" description="Flagellar basal body rod protein N-terminal" evidence="8">
    <location>
        <begin position="7"/>
        <end position="37"/>
    </location>
</feature>
<comment type="similarity">
    <text evidence="3 7">Belongs to the flagella basal body rod proteins family.</text>
</comment>
<evidence type="ECO:0000259" key="10">
    <source>
        <dbReference type="Pfam" id="PF22638"/>
    </source>
</evidence>
<evidence type="ECO:0000256" key="3">
    <source>
        <dbReference type="ARBA" id="ARBA00009677"/>
    </source>
</evidence>
<dbReference type="Proteomes" id="UP000297472">
    <property type="component" value="Unassembled WGS sequence"/>
</dbReference>
<evidence type="ECO:0000256" key="7">
    <source>
        <dbReference type="RuleBase" id="RU362065"/>
    </source>
</evidence>
<keyword evidence="11" id="KW-0282">Flagellum</keyword>
<keyword evidence="5 7" id="KW-0964">Secreted</keyword>
<dbReference type="GO" id="GO:0005576">
    <property type="term" value="C:extracellular region"/>
    <property type="evidence" value="ECO:0007669"/>
    <property type="project" value="UniProtKB-SubCell"/>
</dbReference>
<dbReference type="SUPFAM" id="SSF64518">
    <property type="entry name" value="Phase 1 flagellin"/>
    <property type="match status" value="1"/>
</dbReference>
<comment type="caution">
    <text evidence="11">The sequence shown here is derived from an EMBL/GenBank/DDBJ whole genome shotgun (WGS) entry which is preliminary data.</text>
</comment>
<dbReference type="PANTHER" id="PTHR30033:SF1">
    <property type="entry name" value="FLAGELLAR HOOK-ASSOCIATED PROTEIN 1"/>
    <property type="match status" value="1"/>
</dbReference>
<comment type="subcellular location">
    <subcellularLocation>
        <location evidence="1 7">Bacterial flagellum</location>
    </subcellularLocation>
    <subcellularLocation>
        <location evidence="2 7">Secreted</location>
    </subcellularLocation>
</comment>
<evidence type="ECO:0000313" key="11">
    <source>
        <dbReference type="EMBL" id="TFD33062.1"/>
    </source>
</evidence>
<name>A0A4Y8K1S0_9MICO</name>
<evidence type="ECO:0000313" key="12">
    <source>
        <dbReference type="Proteomes" id="UP000297472"/>
    </source>
</evidence>
<accession>A0A4Y8K1S0</accession>
<evidence type="ECO:0000259" key="9">
    <source>
        <dbReference type="Pfam" id="PF06429"/>
    </source>
</evidence>
<evidence type="ECO:0000256" key="5">
    <source>
        <dbReference type="ARBA" id="ARBA00022525"/>
    </source>
</evidence>
<dbReference type="Pfam" id="PF00460">
    <property type="entry name" value="Flg_bb_rod"/>
    <property type="match status" value="1"/>
</dbReference>
<keyword evidence="6 7" id="KW-0975">Bacterial flagellum</keyword>
<keyword evidence="11" id="KW-0966">Cell projection</keyword>
<organism evidence="11 12">
    <name type="scientific">Cryobacterium cryoconiti</name>
    <dbReference type="NCBI Taxonomy" id="1259239"/>
    <lineage>
        <taxon>Bacteria</taxon>
        <taxon>Bacillati</taxon>
        <taxon>Actinomycetota</taxon>
        <taxon>Actinomycetes</taxon>
        <taxon>Micrococcales</taxon>
        <taxon>Microbacteriaceae</taxon>
        <taxon>Cryobacterium</taxon>
    </lineage>
</organism>
<dbReference type="GO" id="GO:0044780">
    <property type="term" value="P:bacterial-type flagellum assembly"/>
    <property type="evidence" value="ECO:0007669"/>
    <property type="project" value="InterPro"/>
</dbReference>
<feature type="domain" description="Flagellar basal-body/hook protein C-terminal" evidence="9">
    <location>
        <begin position="441"/>
        <end position="481"/>
    </location>
</feature>
<gene>
    <name evidence="7 11" type="primary">flgK</name>
    <name evidence="11" type="ORF">E3T49_01845</name>
</gene>
<dbReference type="RefSeq" id="WP_134422945.1">
    <property type="nucleotide sequence ID" value="NZ_SOHA01000005.1"/>
</dbReference>
<dbReference type="EMBL" id="SOHA01000005">
    <property type="protein sequence ID" value="TFD33062.1"/>
    <property type="molecule type" value="Genomic_DNA"/>
</dbReference>
<dbReference type="AlphaFoldDB" id="A0A4Y8K1S0"/>
<dbReference type="OrthoDB" id="9802553at2"/>
<dbReference type="InterPro" id="IPR010930">
    <property type="entry name" value="Flg_bb/hook_C_dom"/>
</dbReference>
<dbReference type="GO" id="GO:0005198">
    <property type="term" value="F:structural molecule activity"/>
    <property type="evidence" value="ECO:0007669"/>
    <property type="project" value="UniProtKB-UniRule"/>
</dbReference>
<evidence type="ECO:0000256" key="2">
    <source>
        <dbReference type="ARBA" id="ARBA00004613"/>
    </source>
</evidence>
<evidence type="ECO:0000259" key="8">
    <source>
        <dbReference type="Pfam" id="PF00460"/>
    </source>
</evidence>
<dbReference type="NCBIfam" id="TIGR02492">
    <property type="entry name" value="flgK_ends"/>
    <property type="match status" value="1"/>
</dbReference>
<evidence type="ECO:0000256" key="6">
    <source>
        <dbReference type="ARBA" id="ARBA00023143"/>
    </source>
</evidence>
<proteinExistence type="inferred from homology"/>